<reference evidence="10 11" key="1">
    <citation type="submission" date="2015-09" db="EMBL/GenBank/DDBJ databases">
        <title>Draft genome of the scarab beetle Oryctes borbonicus.</title>
        <authorList>
            <person name="Meyer J.M."/>
            <person name="Markov G.V."/>
            <person name="Baskaran P."/>
            <person name="Herrmann M."/>
            <person name="Sommer R.J."/>
            <person name="Roedelsperger C."/>
        </authorList>
    </citation>
    <scope>NUCLEOTIDE SEQUENCE [LARGE SCALE GENOMIC DNA]</scope>
    <source>
        <strain evidence="10">OB123</strain>
        <tissue evidence="10">Whole animal</tissue>
    </source>
</reference>
<keyword evidence="5" id="KW-0227">DNA damage</keyword>
<dbReference type="PANTHER" id="PTHR10429:SF0">
    <property type="entry name" value="DNA-3-METHYLADENINE GLYCOSYLASE"/>
    <property type="match status" value="1"/>
</dbReference>
<feature type="region of interest" description="Disordered" evidence="9">
    <location>
        <begin position="1"/>
        <end position="29"/>
    </location>
</feature>
<organism evidence="10 11">
    <name type="scientific">Oryctes borbonicus</name>
    <dbReference type="NCBI Taxonomy" id="1629725"/>
    <lineage>
        <taxon>Eukaryota</taxon>
        <taxon>Metazoa</taxon>
        <taxon>Ecdysozoa</taxon>
        <taxon>Arthropoda</taxon>
        <taxon>Hexapoda</taxon>
        <taxon>Insecta</taxon>
        <taxon>Pterygota</taxon>
        <taxon>Neoptera</taxon>
        <taxon>Endopterygota</taxon>
        <taxon>Coleoptera</taxon>
        <taxon>Polyphaga</taxon>
        <taxon>Scarabaeiformia</taxon>
        <taxon>Scarabaeidae</taxon>
        <taxon>Dynastinae</taxon>
        <taxon>Oryctes</taxon>
    </lineage>
</organism>
<keyword evidence="7" id="KW-0234">DNA repair</keyword>
<evidence type="ECO:0000256" key="2">
    <source>
        <dbReference type="ARBA" id="ARBA00002421"/>
    </source>
</evidence>
<proteinExistence type="inferred from homology"/>
<dbReference type="GO" id="GO:0003677">
    <property type="term" value="F:DNA binding"/>
    <property type="evidence" value="ECO:0007669"/>
    <property type="project" value="InterPro"/>
</dbReference>
<comment type="caution">
    <text evidence="10">The sequence shown here is derived from an EMBL/GenBank/DDBJ whole genome shotgun (WGS) entry which is preliminary data.</text>
</comment>
<dbReference type="InterPro" id="IPR003180">
    <property type="entry name" value="MPG"/>
</dbReference>
<dbReference type="EC" id="3.2.2.21" evidence="4"/>
<dbReference type="InterPro" id="IPR011034">
    <property type="entry name" value="Formyl_transferase-like_C_sf"/>
</dbReference>
<dbReference type="GO" id="GO:0003905">
    <property type="term" value="F:alkylbase DNA N-glycosylase activity"/>
    <property type="evidence" value="ECO:0007669"/>
    <property type="project" value="UniProtKB-EC"/>
</dbReference>
<evidence type="ECO:0000313" key="10">
    <source>
        <dbReference type="EMBL" id="KRT80771.1"/>
    </source>
</evidence>
<evidence type="ECO:0000256" key="4">
    <source>
        <dbReference type="ARBA" id="ARBA00012000"/>
    </source>
</evidence>
<evidence type="ECO:0000256" key="1">
    <source>
        <dbReference type="ARBA" id="ARBA00000086"/>
    </source>
</evidence>
<evidence type="ECO:0000256" key="5">
    <source>
        <dbReference type="ARBA" id="ARBA00022763"/>
    </source>
</evidence>
<dbReference type="Proteomes" id="UP000051574">
    <property type="component" value="Unassembled WGS sequence"/>
</dbReference>
<comment type="function">
    <text evidence="2">Hydrolysis of the deoxyribose N-glycosidic bond to excise 3-methyladenine, and 7-methylguanine from the damaged DNA polymer formed by alkylation lesions.</text>
</comment>
<accession>A0A0T6B004</accession>
<evidence type="ECO:0000313" key="11">
    <source>
        <dbReference type="Proteomes" id="UP000051574"/>
    </source>
</evidence>
<evidence type="ECO:0000256" key="9">
    <source>
        <dbReference type="SAM" id="MobiDB-lite"/>
    </source>
</evidence>
<comment type="similarity">
    <text evidence="3">Belongs to the DNA glycosylase MPG family.</text>
</comment>
<dbReference type="AlphaFoldDB" id="A0A0T6B004"/>
<evidence type="ECO:0000256" key="6">
    <source>
        <dbReference type="ARBA" id="ARBA00022801"/>
    </source>
</evidence>
<dbReference type="GO" id="GO:0006284">
    <property type="term" value="P:base-excision repair"/>
    <property type="evidence" value="ECO:0007669"/>
    <property type="project" value="InterPro"/>
</dbReference>
<dbReference type="Pfam" id="PF02245">
    <property type="entry name" value="Pur_DNA_glyco"/>
    <property type="match status" value="1"/>
</dbReference>
<evidence type="ECO:0000256" key="8">
    <source>
        <dbReference type="ARBA" id="ARBA00033426"/>
    </source>
</evidence>
<dbReference type="EMBL" id="LJIG01016381">
    <property type="protein sequence ID" value="KRT80771.1"/>
    <property type="molecule type" value="Genomic_DNA"/>
</dbReference>
<keyword evidence="11" id="KW-1185">Reference proteome</keyword>
<dbReference type="InterPro" id="IPR036995">
    <property type="entry name" value="MPG_sf"/>
</dbReference>
<name>A0A0T6B004_9SCAR</name>
<evidence type="ECO:0000256" key="3">
    <source>
        <dbReference type="ARBA" id="ARBA00009232"/>
    </source>
</evidence>
<sequence>MATQLRKSSRRKNSSNDQETSIPTKKAKTKAMIPNRINLHKTSYNLAQNLLGKLLVRKIGKIICKGRIVETECYPGGKDKASCTFNGKKTPASEPLYMEAGT</sequence>
<evidence type="ECO:0000256" key="7">
    <source>
        <dbReference type="ARBA" id="ARBA00023204"/>
    </source>
</evidence>
<gene>
    <name evidence="10" type="ORF">AMK59_5858</name>
</gene>
<dbReference type="OrthoDB" id="6353017at2759"/>
<dbReference type="PANTHER" id="PTHR10429">
    <property type="entry name" value="DNA-3-METHYLADENINE GLYCOSYLASE"/>
    <property type="match status" value="1"/>
</dbReference>
<keyword evidence="6" id="KW-0378">Hydrolase</keyword>
<dbReference type="Gene3D" id="3.10.300.10">
    <property type="entry name" value="Methylpurine-DNA glycosylase (MPG)"/>
    <property type="match status" value="1"/>
</dbReference>
<dbReference type="SUPFAM" id="SSF50486">
    <property type="entry name" value="FMT C-terminal domain-like"/>
    <property type="match status" value="1"/>
</dbReference>
<comment type="catalytic activity">
    <reaction evidence="1">
        <text>Hydrolysis of alkylated DNA, releasing 3-methyladenine, 3-methylguanine, 7-methylguanine and 7-methyladenine.</text>
        <dbReference type="EC" id="3.2.2.21"/>
    </reaction>
</comment>
<feature type="non-terminal residue" evidence="10">
    <location>
        <position position="102"/>
    </location>
</feature>
<protein>
    <recommendedName>
        <fullName evidence="4">DNA-3-methyladenine glycosylase II</fullName>
        <ecNumber evidence="4">3.2.2.21</ecNumber>
    </recommendedName>
    <alternativeName>
        <fullName evidence="8">3-methyladenine DNA glycosidase</fullName>
    </alternativeName>
</protein>